<dbReference type="Gene3D" id="3.30.70.330">
    <property type="match status" value="1"/>
</dbReference>
<dbReference type="SUPFAM" id="SSF54928">
    <property type="entry name" value="RNA-binding domain, RBD"/>
    <property type="match status" value="1"/>
</dbReference>
<evidence type="ECO:0000313" key="2">
    <source>
        <dbReference type="EMBL" id="CAD6995218.1"/>
    </source>
</evidence>
<sequence>MYVLLILNPFILLPQEAESAITAMNGQWLGSRSIRTNWATRKPPASKVLAYQHLFVKIAGK</sequence>
<proteinExistence type="predicted"/>
<organism evidence="2 3">
    <name type="scientific">Ceratitis capitata</name>
    <name type="common">Mediterranean fruit fly</name>
    <name type="synonym">Tephritis capitata</name>
    <dbReference type="NCBI Taxonomy" id="7213"/>
    <lineage>
        <taxon>Eukaryota</taxon>
        <taxon>Metazoa</taxon>
        <taxon>Ecdysozoa</taxon>
        <taxon>Arthropoda</taxon>
        <taxon>Hexapoda</taxon>
        <taxon>Insecta</taxon>
        <taxon>Pterygota</taxon>
        <taxon>Neoptera</taxon>
        <taxon>Endopterygota</taxon>
        <taxon>Diptera</taxon>
        <taxon>Brachycera</taxon>
        <taxon>Muscomorpha</taxon>
        <taxon>Tephritoidea</taxon>
        <taxon>Tephritidae</taxon>
        <taxon>Ceratitis</taxon>
        <taxon>Ceratitis</taxon>
    </lineage>
</organism>
<gene>
    <name evidence="2" type="ORF">CCAP1982_LOCUS3937</name>
</gene>
<evidence type="ECO:0000313" key="3">
    <source>
        <dbReference type="Proteomes" id="UP000606786"/>
    </source>
</evidence>
<keyword evidence="3" id="KW-1185">Reference proteome</keyword>
<dbReference type="InterPro" id="IPR012677">
    <property type="entry name" value="Nucleotide-bd_a/b_plait_sf"/>
</dbReference>
<dbReference type="GO" id="GO:0003676">
    <property type="term" value="F:nucleic acid binding"/>
    <property type="evidence" value="ECO:0007669"/>
    <property type="project" value="InterPro"/>
</dbReference>
<comment type="caution">
    <text evidence="2">The sequence shown here is derived from an EMBL/GenBank/DDBJ whole genome shotgun (WGS) entry which is preliminary data.</text>
</comment>
<dbReference type="Proteomes" id="UP000606786">
    <property type="component" value="Unassembled WGS sequence"/>
</dbReference>
<evidence type="ECO:0000256" key="1">
    <source>
        <dbReference type="SAM" id="SignalP"/>
    </source>
</evidence>
<dbReference type="AlphaFoldDB" id="A0A811UA66"/>
<keyword evidence="1" id="KW-0732">Signal</keyword>
<accession>A0A811UA66</accession>
<name>A0A811UA66_CERCA</name>
<protein>
    <submittedName>
        <fullName evidence="2">(Mediterranean fruit fly) hypothetical protein</fullName>
    </submittedName>
</protein>
<reference evidence="2" key="1">
    <citation type="submission" date="2020-11" db="EMBL/GenBank/DDBJ databases">
        <authorList>
            <person name="Whitehead M."/>
        </authorList>
    </citation>
    <scope>NUCLEOTIDE SEQUENCE</scope>
    <source>
        <strain evidence="2">EGII</strain>
    </source>
</reference>
<feature type="signal peptide" evidence="1">
    <location>
        <begin position="1"/>
        <end position="19"/>
    </location>
</feature>
<dbReference type="InterPro" id="IPR035979">
    <property type="entry name" value="RBD_domain_sf"/>
</dbReference>
<feature type="chain" id="PRO_5032393966" evidence="1">
    <location>
        <begin position="20"/>
        <end position="61"/>
    </location>
</feature>
<dbReference type="EMBL" id="CAJHJT010000001">
    <property type="protein sequence ID" value="CAD6995218.1"/>
    <property type="molecule type" value="Genomic_DNA"/>
</dbReference>